<keyword evidence="3 7" id="KW-1133">Transmembrane helix</keyword>
<name>A0A917K0K2_9GAMM</name>
<evidence type="ECO:0000256" key="7">
    <source>
        <dbReference type="HAMAP-Rule" id="MF_02065"/>
    </source>
</evidence>
<evidence type="ECO:0000256" key="4">
    <source>
        <dbReference type="ARBA" id="ARBA00023136"/>
    </source>
</evidence>
<dbReference type="Gene3D" id="3.30.1490.480">
    <property type="entry name" value="Endolytic murein transglycosylase"/>
    <property type="match status" value="1"/>
</dbReference>
<keyword evidence="7" id="KW-0997">Cell inner membrane</keyword>
<keyword evidence="2 7" id="KW-0812">Transmembrane</keyword>
<keyword evidence="1 7" id="KW-1003">Cell membrane</keyword>
<reference evidence="8" key="1">
    <citation type="journal article" date="2014" name="Int. J. Syst. Evol. Microbiol.">
        <title>Complete genome sequence of Corynebacterium casei LMG S-19264T (=DSM 44701T), isolated from a smear-ripened cheese.</title>
        <authorList>
            <consortium name="US DOE Joint Genome Institute (JGI-PGF)"/>
            <person name="Walter F."/>
            <person name="Albersmeier A."/>
            <person name="Kalinowski J."/>
            <person name="Ruckert C."/>
        </authorList>
    </citation>
    <scope>NUCLEOTIDE SEQUENCE</scope>
    <source>
        <strain evidence="8">JCM 13919</strain>
    </source>
</reference>
<keyword evidence="6 7" id="KW-0961">Cell wall biogenesis/degradation</keyword>
<dbReference type="PANTHER" id="PTHR30518:SF2">
    <property type="entry name" value="ENDOLYTIC MUREIN TRANSGLYCOSYLASE"/>
    <property type="match status" value="1"/>
</dbReference>
<dbReference type="NCBIfam" id="TIGR00247">
    <property type="entry name" value="endolytic transglycosylase MltG"/>
    <property type="match status" value="1"/>
</dbReference>
<organism evidence="8 9">
    <name type="scientific">Legionella impletisoli</name>
    <dbReference type="NCBI Taxonomy" id="343510"/>
    <lineage>
        <taxon>Bacteria</taxon>
        <taxon>Pseudomonadati</taxon>
        <taxon>Pseudomonadota</taxon>
        <taxon>Gammaproteobacteria</taxon>
        <taxon>Legionellales</taxon>
        <taxon>Legionellaceae</taxon>
        <taxon>Legionella</taxon>
    </lineage>
</organism>
<comment type="similarity">
    <text evidence="7">Belongs to the transglycosylase MltG family.</text>
</comment>
<dbReference type="GO" id="GO:0005886">
    <property type="term" value="C:plasma membrane"/>
    <property type="evidence" value="ECO:0007669"/>
    <property type="project" value="UniProtKB-UniRule"/>
</dbReference>
<evidence type="ECO:0000256" key="5">
    <source>
        <dbReference type="ARBA" id="ARBA00023239"/>
    </source>
</evidence>
<keyword evidence="4 7" id="KW-0472">Membrane</keyword>
<evidence type="ECO:0000256" key="1">
    <source>
        <dbReference type="ARBA" id="ARBA00022475"/>
    </source>
</evidence>
<dbReference type="GO" id="GO:0009252">
    <property type="term" value="P:peptidoglycan biosynthetic process"/>
    <property type="evidence" value="ECO:0007669"/>
    <property type="project" value="UniProtKB-UniRule"/>
</dbReference>
<comment type="catalytic activity">
    <reaction evidence="7">
        <text>a peptidoglycan chain = a peptidoglycan chain with N-acetyl-1,6-anhydromuramyl-[peptide] at the reducing end + a peptidoglycan chain with N-acetylglucosamine at the non-reducing end.</text>
        <dbReference type="EC" id="4.2.2.29"/>
    </reaction>
</comment>
<dbReference type="Gene3D" id="3.30.160.60">
    <property type="entry name" value="Classic Zinc Finger"/>
    <property type="match status" value="1"/>
</dbReference>
<dbReference type="EC" id="4.2.2.29" evidence="7"/>
<dbReference type="Proteomes" id="UP000630149">
    <property type="component" value="Unassembled WGS sequence"/>
</dbReference>
<dbReference type="InterPro" id="IPR003770">
    <property type="entry name" value="MLTG-like"/>
</dbReference>
<dbReference type="AlphaFoldDB" id="A0A917K0K2"/>
<sequence length="332" mass="37574">MIHQPMKLLFTLIAALSLALIIGLGFVSYRAASQHLLSKSQEPKIFQVKKNATAAALIESLKHQTNLHSDQILLLLIRIFGLTHQLKAGIYEIQPQESAWDFIHRVAQGDVLKISFTIVEGTTQKQVVENLKTAPYLSYKQSDWDVIKSDHPSDEGLLLADTYMYEAGTNAARLIAHAHTDLLQYLNERWEKRKTGLPYQSPYEMLIVASILEKETAVLEEKYIISGVIVNRIRKHMPLQVDPTVIYALGEQYDGKLTHKDMQFDSPFNTYKYRGLPPTPIAMVGRDAIDAAANPAQTNYLYFVAKGDGTHHFSASYKEQKEAIDRYLKSKK</sequence>
<evidence type="ECO:0000256" key="6">
    <source>
        <dbReference type="ARBA" id="ARBA00023316"/>
    </source>
</evidence>
<evidence type="ECO:0000256" key="2">
    <source>
        <dbReference type="ARBA" id="ARBA00022692"/>
    </source>
</evidence>
<keyword evidence="9" id="KW-1185">Reference proteome</keyword>
<dbReference type="RefSeq" id="WP_165481177.1">
    <property type="nucleotide sequence ID" value="NZ_BMOB01000010.1"/>
</dbReference>
<gene>
    <name evidence="7" type="primary">mltG</name>
    <name evidence="8" type="ORF">GCM10007966_19970</name>
</gene>
<evidence type="ECO:0000313" key="9">
    <source>
        <dbReference type="Proteomes" id="UP000630149"/>
    </source>
</evidence>
<comment type="function">
    <text evidence="7">Functions as a peptidoglycan terminase that cleaves nascent peptidoglycan strands endolytically to terminate their elongation.</text>
</comment>
<comment type="caution">
    <text evidence="8">The sequence shown here is derived from an EMBL/GenBank/DDBJ whole genome shotgun (WGS) entry which is preliminary data.</text>
</comment>
<dbReference type="GO" id="GO:0008932">
    <property type="term" value="F:lytic endotransglycosylase activity"/>
    <property type="evidence" value="ECO:0007669"/>
    <property type="project" value="UniProtKB-UniRule"/>
</dbReference>
<dbReference type="PANTHER" id="PTHR30518">
    <property type="entry name" value="ENDOLYTIC MUREIN TRANSGLYCOSYLASE"/>
    <property type="match status" value="1"/>
</dbReference>
<evidence type="ECO:0000256" key="3">
    <source>
        <dbReference type="ARBA" id="ARBA00022989"/>
    </source>
</evidence>
<protein>
    <recommendedName>
        <fullName evidence="7">Endolytic murein transglycosylase</fullName>
        <ecNumber evidence="7">4.2.2.29</ecNumber>
    </recommendedName>
    <alternativeName>
        <fullName evidence="7">Peptidoglycan lytic transglycosylase</fullName>
    </alternativeName>
    <alternativeName>
        <fullName evidence="7">Peptidoglycan polymerization terminase</fullName>
    </alternativeName>
</protein>
<reference evidence="8" key="2">
    <citation type="submission" date="2020-09" db="EMBL/GenBank/DDBJ databases">
        <authorList>
            <person name="Sun Q."/>
            <person name="Ohkuma M."/>
        </authorList>
    </citation>
    <scope>NUCLEOTIDE SEQUENCE</scope>
    <source>
        <strain evidence="8">JCM 13919</strain>
    </source>
</reference>
<dbReference type="CDD" id="cd08010">
    <property type="entry name" value="MltG_like"/>
    <property type="match status" value="1"/>
</dbReference>
<proteinExistence type="inferred from homology"/>
<dbReference type="Pfam" id="PF02618">
    <property type="entry name" value="YceG"/>
    <property type="match status" value="1"/>
</dbReference>
<dbReference type="HAMAP" id="MF_02065">
    <property type="entry name" value="MltG"/>
    <property type="match status" value="1"/>
</dbReference>
<keyword evidence="5 7" id="KW-0456">Lyase</keyword>
<dbReference type="EMBL" id="BMOB01000010">
    <property type="protein sequence ID" value="GGI91281.1"/>
    <property type="molecule type" value="Genomic_DNA"/>
</dbReference>
<dbReference type="GO" id="GO:0071555">
    <property type="term" value="P:cell wall organization"/>
    <property type="evidence" value="ECO:0007669"/>
    <property type="project" value="UniProtKB-KW"/>
</dbReference>
<accession>A0A917K0K2</accession>
<feature type="site" description="Important for catalytic activity" evidence="7">
    <location>
        <position position="215"/>
    </location>
</feature>
<evidence type="ECO:0000313" key="8">
    <source>
        <dbReference type="EMBL" id="GGI91281.1"/>
    </source>
</evidence>